<proteinExistence type="predicted"/>
<dbReference type="Proteomes" id="UP000000311">
    <property type="component" value="Unassembled WGS sequence"/>
</dbReference>
<dbReference type="InParanoid" id="E2AD56"/>
<keyword evidence="3" id="KW-1185">Reference proteome</keyword>
<sequence length="156" mass="17645">MKSRWQRSSKQVGIDLDGGGTKRARNWSGGQRDADSPPPPLGIAIRLSTLYPQPGSFRNNDRLRTVTLEMNIGVRAPIKEPASALSKNYMPEQKLKITFYNTVEMHVGEYDSKRNAGYKIIRLKVFNNDCPVETIVRMSSSQMNSTDGSSERVYYR</sequence>
<accession>E2AD56</accession>
<reference evidence="2 3" key="1">
    <citation type="journal article" date="2010" name="Science">
        <title>Genomic comparison of the ants Camponotus floridanus and Harpegnathos saltator.</title>
        <authorList>
            <person name="Bonasio R."/>
            <person name="Zhang G."/>
            <person name="Ye C."/>
            <person name="Mutti N.S."/>
            <person name="Fang X."/>
            <person name="Qin N."/>
            <person name="Donahue G."/>
            <person name="Yang P."/>
            <person name="Li Q."/>
            <person name="Li C."/>
            <person name="Zhang P."/>
            <person name="Huang Z."/>
            <person name="Berger S.L."/>
            <person name="Reinberg D."/>
            <person name="Wang J."/>
            <person name="Liebig J."/>
        </authorList>
    </citation>
    <scope>NUCLEOTIDE SEQUENCE [LARGE SCALE GENOMIC DNA]</scope>
    <source>
        <strain evidence="3">C129</strain>
    </source>
</reference>
<organism evidence="3">
    <name type="scientific">Camponotus floridanus</name>
    <name type="common">Florida carpenter ant</name>
    <dbReference type="NCBI Taxonomy" id="104421"/>
    <lineage>
        <taxon>Eukaryota</taxon>
        <taxon>Metazoa</taxon>
        <taxon>Ecdysozoa</taxon>
        <taxon>Arthropoda</taxon>
        <taxon>Hexapoda</taxon>
        <taxon>Insecta</taxon>
        <taxon>Pterygota</taxon>
        <taxon>Neoptera</taxon>
        <taxon>Endopterygota</taxon>
        <taxon>Hymenoptera</taxon>
        <taxon>Apocrita</taxon>
        <taxon>Aculeata</taxon>
        <taxon>Formicoidea</taxon>
        <taxon>Formicidae</taxon>
        <taxon>Formicinae</taxon>
        <taxon>Camponotus</taxon>
    </lineage>
</organism>
<name>E2AD56_CAMFO</name>
<protein>
    <submittedName>
        <fullName evidence="2">Uncharacterized protein</fullName>
    </submittedName>
</protein>
<dbReference type="EMBL" id="GL438663">
    <property type="protein sequence ID" value="EFN68650.1"/>
    <property type="molecule type" value="Genomic_DNA"/>
</dbReference>
<evidence type="ECO:0000256" key="1">
    <source>
        <dbReference type="SAM" id="MobiDB-lite"/>
    </source>
</evidence>
<gene>
    <name evidence="2" type="ORF">EAG_01221</name>
</gene>
<dbReference type="AlphaFoldDB" id="E2AD56"/>
<evidence type="ECO:0000313" key="3">
    <source>
        <dbReference type="Proteomes" id="UP000000311"/>
    </source>
</evidence>
<evidence type="ECO:0000313" key="2">
    <source>
        <dbReference type="EMBL" id="EFN68650.1"/>
    </source>
</evidence>
<feature type="region of interest" description="Disordered" evidence="1">
    <location>
        <begin position="1"/>
        <end position="41"/>
    </location>
</feature>